<dbReference type="Pfam" id="PF07980">
    <property type="entry name" value="SusD_RagB"/>
    <property type="match status" value="1"/>
</dbReference>
<dbReference type="AlphaFoldDB" id="A0A1G7JX42"/>
<evidence type="ECO:0000256" key="4">
    <source>
        <dbReference type="ARBA" id="ARBA00023136"/>
    </source>
</evidence>
<organism evidence="8 9">
    <name type="scientific">Chitinophaga filiformis</name>
    <name type="common">Myxococcus filiformis</name>
    <name type="synonym">Flexibacter filiformis</name>
    <dbReference type="NCBI Taxonomy" id="104663"/>
    <lineage>
        <taxon>Bacteria</taxon>
        <taxon>Pseudomonadati</taxon>
        <taxon>Bacteroidota</taxon>
        <taxon>Chitinophagia</taxon>
        <taxon>Chitinophagales</taxon>
        <taxon>Chitinophagaceae</taxon>
        <taxon>Chitinophaga</taxon>
    </lineage>
</organism>
<dbReference type="SUPFAM" id="SSF48452">
    <property type="entry name" value="TPR-like"/>
    <property type="match status" value="1"/>
</dbReference>
<dbReference type="InterPro" id="IPR018247">
    <property type="entry name" value="EF_Hand_1_Ca_BS"/>
</dbReference>
<dbReference type="InterPro" id="IPR033985">
    <property type="entry name" value="SusD-like_N"/>
</dbReference>
<dbReference type="OrthoDB" id="611136at2"/>
<dbReference type="Gene3D" id="1.25.40.390">
    <property type="match status" value="2"/>
</dbReference>
<evidence type="ECO:0000256" key="2">
    <source>
        <dbReference type="ARBA" id="ARBA00006275"/>
    </source>
</evidence>
<evidence type="ECO:0000259" key="6">
    <source>
        <dbReference type="Pfam" id="PF07980"/>
    </source>
</evidence>
<dbReference type="InterPro" id="IPR011990">
    <property type="entry name" value="TPR-like_helical_dom_sf"/>
</dbReference>
<dbReference type="SUPFAM" id="SSF49478">
    <property type="entry name" value="Cna protein B-type domain"/>
    <property type="match status" value="1"/>
</dbReference>
<name>A0A1G7JX42_CHIFI</name>
<evidence type="ECO:0000259" key="7">
    <source>
        <dbReference type="Pfam" id="PF14322"/>
    </source>
</evidence>
<keyword evidence="5" id="KW-0998">Cell outer membrane</keyword>
<dbReference type="EMBL" id="FNBN01000001">
    <property type="protein sequence ID" value="SDF29527.1"/>
    <property type="molecule type" value="Genomic_DNA"/>
</dbReference>
<feature type="domain" description="SusD-like N-terminal" evidence="7">
    <location>
        <begin position="227"/>
        <end position="342"/>
    </location>
</feature>
<keyword evidence="3" id="KW-0732">Signal</keyword>
<proteinExistence type="inferred from homology"/>
<dbReference type="Gene3D" id="2.60.40.10">
    <property type="entry name" value="Immunoglobulins"/>
    <property type="match status" value="1"/>
</dbReference>
<keyword evidence="4" id="KW-0472">Membrane</keyword>
<evidence type="ECO:0000256" key="1">
    <source>
        <dbReference type="ARBA" id="ARBA00004442"/>
    </source>
</evidence>
<gene>
    <name evidence="8" type="ORF">SAMN04488121_1011401</name>
</gene>
<dbReference type="GO" id="GO:0009279">
    <property type="term" value="C:cell outer membrane"/>
    <property type="evidence" value="ECO:0007669"/>
    <property type="project" value="UniProtKB-SubCell"/>
</dbReference>
<protein>
    <submittedName>
        <fullName evidence="8">Cna protein B-type domain-containing protein</fullName>
    </submittedName>
</protein>
<comment type="similarity">
    <text evidence="2">Belongs to the SusD family.</text>
</comment>
<dbReference type="InterPro" id="IPR012944">
    <property type="entry name" value="SusD_RagB_dom"/>
</dbReference>
<dbReference type="Proteomes" id="UP000199045">
    <property type="component" value="Unassembled WGS sequence"/>
</dbReference>
<dbReference type="Pfam" id="PF14322">
    <property type="entry name" value="SusD-like_3"/>
    <property type="match status" value="1"/>
</dbReference>
<accession>A0A1G7JX42</accession>
<dbReference type="InterPro" id="IPR013783">
    <property type="entry name" value="Ig-like_fold"/>
</dbReference>
<sequence>MKRLLFLALSCSLWACKDDEVTPNVQPSNKTTASVTVWDTKQWSPEQPKGVLSEGATVALYTSQQDYLSQKPAFTATTNASGVAEFGNIPEGEYFMVASKNGMTNTWRDAQGMTRVSDTLFQTEAEINDPTQPIQENALPGDFKYRDLNGDGMINNNDVAEAPFFTFVVKKDSANKTRALIGSNVNHAYGTAAAVEEAFSLEYQKISAAHQQMVMIDGILSDEADCQFANLPASWCELNNFTFTAANSIVESAWKSHYTSIFHLNRMLASLNGIQGDVTALRAQIRSFRAYLYLQLYTYFGNLPTTDKLLMPSGISRGSDIETRIFIKNELKASLVGLTDEVPANKPWYMRAAGVYMMLARLAVMERDSQSAIDYTGKVIATHMYALADSAAVFTAPASSEIIWNMTASMTSPFKDYFIRGGLKVDFCPTIRYTETYLLNAWANLFYGEYGEANKALNTVRTRGKKLPVTLTTAEALFNEFDALCKEELYREGYRFANLVIFQKATAVLGSKGYQDKHAHLPIPTSVLDTYPNLVQNVGY</sequence>
<evidence type="ECO:0000256" key="5">
    <source>
        <dbReference type="ARBA" id="ARBA00023237"/>
    </source>
</evidence>
<evidence type="ECO:0000313" key="9">
    <source>
        <dbReference type="Proteomes" id="UP000199045"/>
    </source>
</evidence>
<evidence type="ECO:0000256" key="3">
    <source>
        <dbReference type="ARBA" id="ARBA00022729"/>
    </source>
</evidence>
<comment type="subcellular location">
    <subcellularLocation>
        <location evidence="1">Cell outer membrane</location>
    </subcellularLocation>
</comment>
<reference evidence="8 9" key="1">
    <citation type="submission" date="2016-10" db="EMBL/GenBank/DDBJ databases">
        <authorList>
            <person name="de Groot N.N."/>
        </authorList>
    </citation>
    <scope>NUCLEOTIDE SEQUENCE [LARGE SCALE GENOMIC DNA]</scope>
    <source>
        <strain evidence="8 9">DSM 527</strain>
    </source>
</reference>
<evidence type="ECO:0000313" key="8">
    <source>
        <dbReference type="EMBL" id="SDF29527.1"/>
    </source>
</evidence>
<dbReference type="PROSITE" id="PS00018">
    <property type="entry name" value="EF_HAND_1"/>
    <property type="match status" value="1"/>
</dbReference>
<feature type="domain" description="RagB/SusD" evidence="6">
    <location>
        <begin position="428"/>
        <end position="540"/>
    </location>
</feature>
<dbReference type="RefSeq" id="WP_089829820.1">
    <property type="nucleotide sequence ID" value="NZ_FNBN01000001.1"/>
</dbReference>
<dbReference type="STRING" id="104663.SAMN04488121_1011401"/>